<dbReference type="InterPro" id="IPR039796">
    <property type="entry name" value="MIP18"/>
</dbReference>
<dbReference type="FunCoup" id="W4KHR3">
    <property type="interactions" value="306"/>
</dbReference>
<reference evidence="4 5" key="1">
    <citation type="journal article" date="2012" name="New Phytol.">
        <title>Insight into trade-off between wood decay and parasitism from the genome of a fungal forest pathogen.</title>
        <authorList>
            <person name="Olson A."/>
            <person name="Aerts A."/>
            <person name="Asiegbu F."/>
            <person name="Belbahri L."/>
            <person name="Bouzid O."/>
            <person name="Broberg A."/>
            <person name="Canback B."/>
            <person name="Coutinho P.M."/>
            <person name="Cullen D."/>
            <person name="Dalman K."/>
            <person name="Deflorio G."/>
            <person name="van Diepen L.T."/>
            <person name="Dunand C."/>
            <person name="Duplessis S."/>
            <person name="Durling M."/>
            <person name="Gonthier P."/>
            <person name="Grimwood J."/>
            <person name="Fossdal C.G."/>
            <person name="Hansson D."/>
            <person name="Henrissat B."/>
            <person name="Hietala A."/>
            <person name="Himmelstrand K."/>
            <person name="Hoffmeister D."/>
            <person name="Hogberg N."/>
            <person name="James T.Y."/>
            <person name="Karlsson M."/>
            <person name="Kohler A."/>
            <person name="Kues U."/>
            <person name="Lee Y.H."/>
            <person name="Lin Y.C."/>
            <person name="Lind M."/>
            <person name="Lindquist E."/>
            <person name="Lombard V."/>
            <person name="Lucas S."/>
            <person name="Lunden K."/>
            <person name="Morin E."/>
            <person name="Murat C."/>
            <person name="Park J."/>
            <person name="Raffaello T."/>
            <person name="Rouze P."/>
            <person name="Salamov A."/>
            <person name="Schmutz J."/>
            <person name="Solheim H."/>
            <person name="Stahlberg J."/>
            <person name="Velez H."/>
            <person name="de Vries R.P."/>
            <person name="Wiebenga A."/>
            <person name="Woodward S."/>
            <person name="Yakovlev I."/>
            <person name="Garbelotto M."/>
            <person name="Martin F."/>
            <person name="Grigoriev I.V."/>
            <person name="Stenlid J."/>
        </authorList>
    </citation>
    <scope>NUCLEOTIDE SEQUENCE [LARGE SCALE GENOMIC DNA]</scope>
    <source>
        <strain evidence="4 5">TC 32-1</strain>
    </source>
</reference>
<accession>W4KHR3</accession>
<dbReference type="Pfam" id="PF01883">
    <property type="entry name" value="FeS_assembly_P"/>
    <property type="match status" value="1"/>
</dbReference>
<dbReference type="STRING" id="747525.W4KHR3"/>
<evidence type="ECO:0000313" key="5">
    <source>
        <dbReference type="Proteomes" id="UP000030671"/>
    </source>
</evidence>
<dbReference type="AlphaFoldDB" id="W4KHR3"/>
<dbReference type="SUPFAM" id="SSF117916">
    <property type="entry name" value="Fe-S cluster assembly (FSCA) domain-like"/>
    <property type="match status" value="1"/>
</dbReference>
<dbReference type="HOGENOM" id="CLU_075876_3_1_1"/>
<dbReference type="Gene3D" id="6.10.250.1280">
    <property type="match status" value="1"/>
</dbReference>
<dbReference type="KEGG" id="hir:HETIRDRAFT_309061"/>
<dbReference type="eggNOG" id="KOG3381">
    <property type="taxonomic scope" value="Eukaryota"/>
</dbReference>
<protein>
    <recommendedName>
        <fullName evidence="3">MIP18 family-like domain-containing protein</fullName>
    </recommendedName>
</protein>
<gene>
    <name evidence="4" type="ORF">HETIRDRAFT_309061</name>
</gene>
<dbReference type="InParanoid" id="W4KHR3"/>
<dbReference type="OrthoDB" id="2746at2759"/>
<keyword evidence="5" id="KW-1185">Reference proteome</keyword>
<dbReference type="InterPro" id="IPR002744">
    <property type="entry name" value="MIP18-like"/>
</dbReference>
<dbReference type="PANTHER" id="PTHR12377:SF0">
    <property type="entry name" value="CYTOSOLIC IRON-SULFUR ASSEMBLY COMPONENT 2B"/>
    <property type="match status" value="1"/>
</dbReference>
<dbReference type="GeneID" id="20669638"/>
<dbReference type="PANTHER" id="PTHR12377">
    <property type="entry name" value="CYTOSOLIC IRON-SULFUR ASSEMBLY COMPONENT 2B-RELATED"/>
    <property type="match status" value="1"/>
</dbReference>
<dbReference type="InterPro" id="IPR034904">
    <property type="entry name" value="FSCA_dom_sf"/>
</dbReference>
<keyword evidence="2" id="KW-0159">Chromosome partition</keyword>
<dbReference type="EMBL" id="KI925455">
    <property type="protein sequence ID" value="ETW85393.1"/>
    <property type="molecule type" value="Genomic_DNA"/>
</dbReference>
<evidence type="ECO:0000313" key="4">
    <source>
        <dbReference type="EMBL" id="ETW85393.1"/>
    </source>
</evidence>
<dbReference type="GO" id="GO:0140535">
    <property type="term" value="C:intracellular protein-containing complex"/>
    <property type="evidence" value="ECO:0007669"/>
    <property type="project" value="UniProtKB-ARBA"/>
</dbReference>
<evidence type="ECO:0000259" key="3">
    <source>
        <dbReference type="Pfam" id="PF01883"/>
    </source>
</evidence>
<organism evidence="4 5">
    <name type="scientific">Heterobasidion irregulare (strain TC 32-1)</name>
    <dbReference type="NCBI Taxonomy" id="747525"/>
    <lineage>
        <taxon>Eukaryota</taxon>
        <taxon>Fungi</taxon>
        <taxon>Dikarya</taxon>
        <taxon>Basidiomycota</taxon>
        <taxon>Agaricomycotina</taxon>
        <taxon>Agaricomycetes</taxon>
        <taxon>Russulales</taxon>
        <taxon>Bondarzewiaceae</taxon>
        <taxon>Heterobasidion</taxon>
        <taxon>Heterobasidion annosum species complex</taxon>
    </lineage>
</organism>
<dbReference type="FunFam" id="3.30.300.130:FF:000005">
    <property type="entry name" value="Mitotic spindle-associated mmxd complex subunit"/>
    <property type="match status" value="1"/>
</dbReference>
<dbReference type="GO" id="GO:0007059">
    <property type="term" value="P:chromosome segregation"/>
    <property type="evidence" value="ECO:0007669"/>
    <property type="project" value="UniProtKB-KW"/>
</dbReference>
<comment type="similarity">
    <text evidence="1">Belongs to the MIP18 family.</text>
</comment>
<dbReference type="GO" id="GO:0051604">
    <property type="term" value="P:protein maturation"/>
    <property type="evidence" value="ECO:0007669"/>
    <property type="project" value="InterPro"/>
</dbReference>
<evidence type="ECO:0000256" key="1">
    <source>
        <dbReference type="ARBA" id="ARBA00010381"/>
    </source>
</evidence>
<evidence type="ECO:0000256" key="2">
    <source>
        <dbReference type="ARBA" id="ARBA00022829"/>
    </source>
</evidence>
<name>W4KHR3_HETIT</name>
<dbReference type="Gene3D" id="3.30.300.130">
    <property type="entry name" value="Fe-S cluster assembly (FSCA)"/>
    <property type="match status" value="1"/>
</dbReference>
<dbReference type="RefSeq" id="XP_009542257.1">
    <property type="nucleotide sequence ID" value="XM_009543962.1"/>
</dbReference>
<dbReference type="GO" id="GO:1990229">
    <property type="term" value="C:iron-sulfur cluster assembly complex"/>
    <property type="evidence" value="ECO:0007669"/>
    <property type="project" value="UniProtKB-ARBA"/>
</dbReference>
<proteinExistence type="inferred from homology"/>
<sequence>MSSEAFNPNPTIIKPPRQLTRRSFTGKGSLWVAEEVDDPTLDPSGDIELIDGDEVYDLIRSISDPEHRSMSLEELAVVSAPQIAVSNDRNHVMVEFTPTVPHCGMSTLIGLSIRVRLLRSLPNRFKVDIKVKPGSHQSEHAVNKQLNDKERVAAALENPALIEVLETCLEAAGRRGQSLESD</sequence>
<feature type="domain" description="MIP18 family-like" evidence="3">
    <location>
        <begin position="53"/>
        <end position="131"/>
    </location>
</feature>
<dbReference type="Proteomes" id="UP000030671">
    <property type="component" value="Unassembled WGS sequence"/>
</dbReference>